<dbReference type="EMBL" id="HBFC01036092">
    <property type="protein sequence ID" value="CAD8722250.1"/>
    <property type="molecule type" value="Transcribed_RNA"/>
</dbReference>
<reference evidence="2" key="1">
    <citation type="submission" date="2021-01" db="EMBL/GenBank/DDBJ databases">
        <authorList>
            <person name="Corre E."/>
            <person name="Pelletier E."/>
            <person name="Niang G."/>
            <person name="Scheremetjew M."/>
            <person name="Finn R."/>
            <person name="Kale V."/>
            <person name="Holt S."/>
            <person name="Cochrane G."/>
            <person name="Meng A."/>
            <person name="Brown T."/>
            <person name="Cohen L."/>
        </authorList>
    </citation>
    <scope>NUCLEOTIDE SEQUENCE</scope>
    <source>
        <strain evidence="2">SL-175</strain>
    </source>
</reference>
<dbReference type="AlphaFoldDB" id="A0A7S0XG93"/>
<gene>
    <name evidence="2" type="ORF">MANT1106_LOCUS21464</name>
</gene>
<organism evidence="2">
    <name type="scientific">Mantoniella antarctica</name>
    <dbReference type="NCBI Taxonomy" id="81844"/>
    <lineage>
        <taxon>Eukaryota</taxon>
        <taxon>Viridiplantae</taxon>
        <taxon>Chlorophyta</taxon>
        <taxon>Mamiellophyceae</taxon>
        <taxon>Mamiellales</taxon>
        <taxon>Mamiellaceae</taxon>
        <taxon>Mantoniella</taxon>
    </lineage>
</organism>
<dbReference type="InterPro" id="IPR037693">
    <property type="entry name" value="CCDC15"/>
</dbReference>
<sequence>MMVPSPATLAIPPGVKEDIQNNVPIHHVRHTVTRHLIVHAGDSDLDDASTAEATVSAFSVQMQSRALKAEKAAQLRRFQVNLRRRVAEVEAAKSTEADLLADEMTNIELIVAGGRGGGAHSGRPSTAPAGGRVPRPELPSALEMLLATKAAGVQSSHRALLSQAHPAAFGASRQAGNGVEAIEGPGRVRAAKDAYADSQRKSVASMREKERRTARRREEARLQRVAAAEAEAFSVAQREAALAKADPEVASRIRARTHAKAEEERRRVERRMHAERVVQRARYAEALQDTIKAQLVKKHIVLPPLCACPHATKSQPFDLTAVYRCAHNCPLHNDEAAYHAALSQMLAAHDILIAPPPAL</sequence>
<proteinExistence type="predicted"/>
<feature type="region of interest" description="Disordered" evidence="1">
    <location>
        <begin position="190"/>
        <end position="218"/>
    </location>
</feature>
<dbReference type="PANTHER" id="PTHR14817:SF2">
    <property type="entry name" value="COILED-COIL DOMAIN-CONTAINING PROTEIN 15"/>
    <property type="match status" value="1"/>
</dbReference>
<evidence type="ECO:0000256" key="1">
    <source>
        <dbReference type="SAM" id="MobiDB-lite"/>
    </source>
</evidence>
<dbReference type="PANTHER" id="PTHR14817">
    <property type="entry name" value="COILED-COIL DOMAIN-CONTAINING PROTEIN 15"/>
    <property type="match status" value="1"/>
</dbReference>
<name>A0A7S0XG93_9CHLO</name>
<protein>
    <submittedName>
        <fullName evidence="2">Uncharacterized protein</fullName>
    </submittedName>
</protein>
<accession>A0A7S0XG93</accession>
<evidence type="ECO:0000313" key="2">
    <source>
        <dbReference type="EMBL" id="CAD8722250.1"/>
    </source>
</evidence>